<dbReference type="EMBL" id="CP003155">
    <property type="protein sequence ID" value="AEV29859.1"/>
    <property type="molecule type" value="Genomic_DNA"/>
</dbReference>
<dbReference type="InterPro" id="IPR036388">
    <property type="entry name" value="WH-like_DNA-bd_sf"/>
</dbReference>
<protein>
    <submittedName>
        <fullName evidence="2">Molybdenum-binding protein</fullName>
    </submittedName>
</protein>
<dbReference type="HOGENOM" id="CLU_125440_3_0_12"/>
<gene>
    <name evidence="2" type="ordered locus">SpiGrapes_2072</name>
</gene>
<evidence type="ECO:0000313" key="2">
    <source>
        <dbReference type="EMBL" id="AEV29859.1"/>
    </source>
</evidence>
<dbReference type="InterPro" id="IPR000847">
    <property type="entry name" value="LysR_HTH_N"/>
</dbReference>
<reference evidence="2 3" key="1">
    <citation type="submission" date="2011-11" db="EMBL/GenBank/DDBJ databases">
        <title>Complete sequence of Spirochaeta sp. grapes.</title>
        <authorList>
            <consortium name="US DOE Joint Genome Institute"/>
            <person name="Lucas S."/>
            <person name="Han J."/>
            <person name="Lapidus A."/>
            <person name="Cheng J.-F."/>
            <person name="Goodwin L."/>
            <person name="Pitluck S."/>
            <person name="Peters L."/>
            <person name="Ovchinnikova G."/>
            <person name="Munk A.C."/>
            <person name="Detter J.C."/>
            <person name="Han C."/>
            <person name="Tapia R."/>
            <person name="Land M."/>
            <person name="Hauser L."/>
            <person name="Kyrpides N."/>
            <person name="Ivanova N."/>
            <person name="Pagani I."/>
            <person name="Ritalahtilisa K."/>
            <person name="Loeffler F."/>
            <person name="Woyke T."/>
        </authorList>
    </citation>
    <scope>NUCLEOTIDE SEQUENCE [LARGE SCALE GENOMIC DNA]</scope>
    <source>
        <strain evidence="3">ATCC BAA-1885 / DSM 22778 / Grapes</strain>
    </source>
</reference>
<sequence>MEVKTKIYLVDEDGEKFMGIGVLWLLQQVQEQKSLRKAASVLDLSYSKAFGMVKNLEKNLGIAVLDRKKGGANRDGATLTPFAERFIELYETFEQGVKEQVSIPYNRFSEQLSQLLDEAGSSEEFHGGV</sequence>
<evidence type="ECO:0000313" key="3">
    <source>
        <dbReference type="Proteomes" id="UP000005632"/>
    </source>
</evidence>
<dbReference type="SUPFAM" id="SSF46785">
    <property type="entry name" value="Winged helix' DNA-binding domain"/>
    <property type="match status" value="1"/>
</dbReference>
<dbReference type="STRING" id="158190.SpiGrapes_2072"/>
<dbReference type="KEGG" id="sgp:SpiGrapes_2072"/>
<dbReference type="InterPro" id="IPR051815">
    <property type="entry name" value="Molybdate_resp_trans_reg"/>
</dbReference>
<accession>G8QR11</accession>
<dbReference type="GO" id="GO:0003700">
    <property type="term" value="F:DNA-binding transcription factor activity"/>
    <property type="evidence" value="ECO:0007669"/>
    <property type="project" value="InterPro"/>
</dbReference>
<dbReference type="Gene3D" id="1.10.10.10">
    <property type="entry name" value="Winged helix-like DNA-binding domain superfamily/Winged helix DNA-binding domain"/>
    <property type="match status" value="1"/>
</dbReference>
<evidence type="ECO:0000259" key="1">
    <source>
        <dbReference type="Pfam" id="PF00126"/>
    </source>
</evidence>
<name>G8QR11_SPHPG</name>
<dbReference type="PANTHER" id="PTHR30432">
    <property type="entry name" value="TRANSCRIPTIONAL REGULATOR MODE"/>
    <property type="match status" value="1"/>
</dbReference>
<organism evidence="2 3">
    <name type="scientific">Sphaerochaeta pleomorpha (strain ATCC BAA-1885 / DSM 22778 / Grapes)</name>
    <dbReference type="NCBI Taxonomy" id="158190"/>
    <lineage>
        <taxon>Bacteria</taxon>
        <taxon>Pseudomonadati</taxon>
        <taxon>Spirochaetota</taxon>
        <taxon>Spirochaetia</taxon>
        <taxon>Spirochaetales</taxon>
        <taxon>Sphaerochaetaceae</taxon>
        <taxon>Sphaerochaeta</taxon>
    </lineage>
</organism>
<dbReference type="Pfam" id="PF00126">
    <property type="entry name" value="HTH_1"/>
    <property type="match status" value="1"/>
</dbReference>
<dbReference type="eggNOG" id="COG2005">
    <property type="taxonomic scope" value="Bacteria"/>
</dbReference>
<keyword evidence="3" id="KW-1185">Reference proteome</keyword>
<dbReference type="PANTHER" id="PTHR30432:SF1">
    <property type="entry name" value="DNA-BINDING TRANSCRIPTIONAL DUAL REGULATOR MODE"/>
    <property type="match status" value="1"/>
</dbReference>
<proteinExistence type="predicted"/>
<dbReference type="AlphaFoldDB" id="G8QR11"/>
<dbReference type="InterPro" id="IPR036390">
    <property type="entry name" value="WH_DNA-bd_sf"/>
</dbReference>
<dbReference type="OrthoDB" id="369992at2"/>
<feature type="domain" description="HTH lysR-type" evidence="1">
    <location>
        <begin position="25"/>
        <end position="84"/>
    </location>
</feature>
<dbReference type="Proteomes" id="UP000005632">
    <property type="component" value="Chromosome"/>
</dbReference>
<dbReference type="RefSeq" id="WP_014270700.1">
    <property type="nucleotide sequence ID" value="NC_016633.1"/>
</dbReference>